<gene>
    <name evidence="3" type="ORF">GCM10012278_38320</name>
</gene>
<evidence type="ECO:0000313" key="3">
    <source>
        <dbReference type="EMBL" id="GGP08072.1"/>
    </source>
</evidence>
<dbReference type="InterPro" id="IPR050267">
    <property type="entry name" value="Anti-sigma-factor_SerPK"/>
</dbReference>
<reference evidence="3" key="2">
    <citation type="submission" date="2020-09" db="EMBL/GenBank/DDBJ databases">
        <authorList>
            <person name="Sun Q."/>
            <person name="Zhou Y."/>
        </authorList>
    </citation>
    <scope>NUCLEOTIDE SEQUENCE</scope>
    <source>
        <strain evidence="3">CGMCC 4.7430</strain>
    </source>
</reference>
<dbReference type="SUPFAM" id="SSF55874">
    <property type="entry name" value="ATPase domain of HSP90 chaperone/DNA topoisomerase II/histidine kinase"/>
    <property type="match status" value="1"/>
</dbReference>
<keyword evidence="1" id="KW-0723">Serine/threonine-protein kinase</keyword>
<comment type="caution">
    <text evidence="3">The sequence shown here is derived from an EMBL/GenBank/DDBJ whole genome shotgun (WGS) entry which is preliminary data.</text>
</comment>
<reference evidence="3" key="1">
    <citation type="journal article" date="2014" name="Int. J. Syst. Evol. Microbiol.">
        <title>Complete genome sequence of Corynebacterium casei LMG S-19264T (=DSM 44701T), isolated from a smear-ripened cheese.</title>
        <authorList>
            <consortium name="US DOE Joint Genome Institute (JGI-PGF)"/>
            <person name="Walter F."/>
            <person name="Albersmeier A."/>
            <person name="Kalinowski J."/>
            <person name="Ruckert C."/>
        </authorList>
    </citation>
    <scope>NUCLEOTIDE SEQUENCE</scope>
    <source>
        <strain evidence="3">CGMCC 4.7430</strain>
    </source>
</reference>
<dbReference type="CDD" id="cd16936">
    <property type="entry name" value="HATPase_RsbW-like"/>
    <property type="match status" value="1"/>
</dbReference>
<dbReference type="InterPro" id="IPR036890">
    <property type="entry name" value="HATPase_C_sf"/>
</dbReference>
<dbReference type="PANTHER" id="PTHR35526">
    <property type="entry name" value="ANTI-SIGMA-F FACTOR RSBW-RELATED"/>
    <property type="match status" value="1"/>
</dbReference>
<organism evidence="3 4">
    <name type="scientific">Nonomuraea glycinis</name>
    <dbReference type="NCBI Taxonomy" id="2047744"/>
    <lineage>
        <taxon>Bacteria</taxon>
        <taxon>Bacillati</taxon>
        <taxon>Actinomycetota</taxon>
        <taxon>Actinomycetes</taxon>
        <taxon>Streptosporangiales</taxon>
        <taxon>Streptosporangiaceae</taxon>
        <taxon>Nonomuraea</taxon>
    </lineage>
</organism>
<evidence type="ECO:0000313" key="4">
    <source>
        <dbReference type="Proteomes" id="UP000660745"/>
    </source>
</evidence>
<accession>A0A918A7R0</accession>
<dbReference type="AlphaFoldDB" id="A0A918A7R0"/>
<dbReference type="PANTHER" id="PTHR35526:SF3">
    <property type="entry name" value="ANTI-SIGMA-F FACTOR RSBW"/>
    <property type="match status" value="1"/>
</dbReference>
<protein>
    <recommendedName>
        <fullName evidence="2">Histidine kinase/HSP90-like ATPase domain-containing protein</fullName>
    </recommendedName>
</protein>
<keyword evidence="1" id="KW-0418">Kinase</keyword>
<name>A0A918A7R0_9ACTN</name>
<keyword evidence="1" id="KW-0808">Transferase</keyword>
<dbReference type="Proteomes" id="UP000660745">
    <property type="component" value="Unassembled WGS sequence"/>
</dbReference>
<dbReference type="Pfam" id="PF13581">
    <property type="entry name" value="HATPase_c_2"/>
    <property type="match status" value="1"/>
</dbReference>
<dbReference type="InterPro" id="IPR003594">
    <property type="entry name" value="HATPase_dom"/>
</dbReference>
<dbReference type="GO" id="GO:0004674">
    <property type="term" value="F:protein serine/threonine kinase activity"/>
    <property type="evidence" value="ECO:0007669"/>
    <property type="project" value="UniProtKB-KW"/>
</dbReference>
<evidence type="ECO:0000256" key="1">
    <source>
        <dbReference type="ARBA" id="ARBA00022527"/>
    </source>
</evidence>
<evidence type="ECO:0000259" key="2">
    <source>
        <dbReference type="Pfam" id="PF13581"/>
    </source>
</evidence>
<keyword evidence="4" id="KW-1185">Reference proteome</keyword>
<proteinExistence type="predicted"/>
<feature type="domain" description="Histidine kinase/HSP90-like ATPase" evidence="2">
    <location>
        <begin position="14"/>
        <end position="124"/>
    </location>
</feature>
<sequence length="128" mass="13712">MRRQVLCASFSRGHITVLRRTVSERAAGEGLTGRSLEDFVVAVNEITTNAVLHGGGGGRLRLWWQHDRLWCEVTDEGPGLPLGWSSTAPPPSGFEGGGRGLWLTRLLCDQVTIVSGPGGTRVTFAAAK</sequence>
<dbReference type="EMBL" id="BMNK01000006">
    <property type="protein sequence ID" value="GGP08072.1"/>
    <property type="molecule type" value="Genomic_DNA"/>
</dbReference>
<dbReference type="Gene3D" id="3.30.565.10">
    <property type="entry name" value="Histidine kinase-like ATPase, C-terminal domain"/>
    <property type="match status" value="1"/>
</dbReference>
<dbReference type="RefSeq" id="WP_189140003.1">
    <property type="nucleotide sequence ID" value="NZ_BMNK01000006.1"/>
</dbReference>